<feature type="domain" description="Peptidase C14 caspase" evidence="3">
    <location>
        <begin position="6"/>
        <end position="287"/>
    </location>
</feature>
<sequence length="652" mass="72638">MSNPKHFALLIGVDFYIKKPLNSCVRDVDLLETYLKSLQQDKRLDMLEITRMTASNPTHQTPNPRKPPEGDETLPTLENIRTYLARIASESAKDDHVFIHFSGHGMVLPQGALALIPFGCEDHNGRLRECLTGDELAGSLNNMVTKGVKVLLALDCCFSGKISRRSLPDPERYLPFIGFSDAESVEKPPASAHLGATHNGSTVRGVSVRENWLMDPKGYTIITACGPTQETHALNFGKGELYGALTYTLFKSLKRLKSLNMSHMAIFQFICARFKAMMSNQIPQLKGSGDFSFFGHLQGSDDSFFPLAVFISGKLMIQAGEIMGIHEGDKLVLTPLNIFTHEVWDSDYVLATAQGVGGVTATVKLIKPEPRDTSEKIKVDAGWVARPLKLCQHVSTTTDGVADRSIQERYLQENSLFLPNLTEATAPFKAKINDQGGFDIEDAQGQRVDFDGLSLLPAHSPTTRPQILRVLAYLSRYHEIVNMRPFPEDETLRATIDVGICNELGVPFPNTGVISVENEEEICLSIVNNGEEPVFVHILYLSGDWEIENLLADENTQLLPNNPALEEQDLAERKIELVVRMTVPEQNILRGIHSCDDIFKVFITARPAPFARLSAVRPLLRGSPAEVEDELRDSWTAWTFHIHTELKYTPFR</sequence>
<proteinExistence type="inferred from homology"/>
<feature type="compositionally biased region" description="Polar residues" evidence="2">
    <location>
        <begin position="52"/>
        <end position="63"/>
    </location>
</feature>
<keyword evidence="5" id="KW-1185">Reference proteome</keyword>
<dbReference type="EMBL" id="NIZV01000033">
    <property type="protein sequence ID" value="RSM17487.1"/>
    <property type="molecule type" value="Genomic_DNA"/>
</dbReference>
<dbReference type="Gene3D" id="3.40.50.1460">
    <property type="match status" value="1"/>
</dbReference>
<dbReference type="AlphaFoldDB" id="A0A428UTA7"/>
<dbReference type="GO" id="GO:0004197">
    <property type="term" value="F:cysteine-type endopeptidase activity"/>
    <property type="evidence" value="ECO:0007669"/>
    <property type="project" value="InterPro"/>
</dbReference>
<comment type="caution">
    <text evidence="4">The sequence shown here is derived from an EMBL/GenBank/DDBJ whole genome shotgun (WGS) entry which is preliminary data.</text>
</comment>
<gene>
    <name evidence="4" type="ORF">CDV31_003737</name>
</gene>
<evidence type="ECO:0000259" key="3">
    <source>
        <dbReference type="Pfam" id="PF00656"/>
    </source>
</evidence>
<comment type="similarity">
    <text evidence="1">Belongs to the peptidase C14B family.</text>
</comment>
<evidence type="ECO:0000313" key="5">
    <source>
        <dbReference type="Proteomes" id="UP000288429"/>
    </source>
</evidence>
<organism evidence="4 5">
    <name type="scientific">Fusarium ambrosium</name>
    <dbReference type="NCBI Taxonomy" id="131363"/>
    <lineage>
        <taxon>Eukaryota</taxon>
        <taxon>Fungi</taxon>
        <taxon>Dikarya</taxon>
        <taxon>Ascomycota</taxon>
        <taxon>Pezizomycotina</taxon>
        <taxon>Sordariomycetes</taxon>
        <taxon>Hypocreomycetidae</taxon>
        <taxon>Hypocreales</taxon>
        <taxon>Nectriaceae</taxon>
        <taxon>Fusarium</taxon>
        <taxon>Fusarium solani species complex</taxon>
    </lineage>
</organism>
<dbReference type="InterPro" id="IPR011600">
    <property type="entry name" value="Pept_C14_caspase"/>
</dbReference>
<dbReference type="PANTHER" id="PTHR48104">
    <property type="entry name" value="METACASPASE-4"/>
    <property type="match status" value="1"/>
</dbReference>
<accession>A0A428UTA7</accession>
<dbReference type="Proteomes" id="UP000288429">
    <property type="component" value="Unassembled WGS sequence"/>
</dbReference>
<dbReference type="GO" id="GO:0005737">
    <property type="term" value="C:cytoplasm"/>
    <property type="evidence" value="ECO:0007669"/>
    <property type="project" value="TreeGrafter"/>
</dbReference>
<dbReference type="InterPro" id="IPR050452">
    <property type="entry name" value="Metacaspase"/>
</dbReference>
<dbReference type="Pfam" id="PF00656">
    <property type="entry name" value="Peptidase_C14"/>
    <property type="match status" value="1"/>
</dbReference>
<protein>
    <recommendedName>
        <fullName evidence="3">Peptidase C14 caspase domain-containing protein</fullName>
    </recommendedName>
</protein>
<dbReference type="GO" id="GO:0006508">
    <property type="term" value="P:proteolysis"/>
    <property type="evidence" value="ECO:0007669"/>
    <property type="project" value="InterPro"/>
</dbReference>
<feature type="region of interest" description="Disordered" evidence="2">
    <location>
        <begin position="52"/>
        <end position="73"/>
    </location>
</feature>
<evidence type="ECO:0000313" key="4">
    <source>
        <dbReference type="EMBL" id="RSM17487.1"/>
    </source>
</evidence>
<reference evidence="4 5" key="1">
    <citation type="submission" date="2017-06" db="EMBL/GenBank/DDBJ databases">
        <title>Cmopartive genomic analysis of Ambrosia Fusariam Clade fungi.</title>
        <authorList>
            <person name="Stajich J.E."/>
            <person name="Carrillo J."/>
            <person name="Kijimoto T."/>
            <person name="Eskalen A."/>
            <person name="O'Donnell K."/>
            <person name="Kasson M."/>
        </authorList>
    </citation>
    <scope>NUCLEOTIDE SEQUENCE [LARGE SCALE GENOMIC DNA]</scope>
    <source>
        <strain evidence="4 5">NRRL 20438</strain>
    </source>
</reference>
<evidence type="ECO:0000256" key="1">
    <source>
        <dbReference type="ARBA" id="ARBA00009005"/>
    </source>
</evidence>
<name>A0A428UTA7_9HYPO</name>
<dbReference type="PANTHER" id="PTHR48104:SF30">
    <property type="entry name" value="METACASPASE-1"/>
    <property type="match status" value="1"/>
</dbReference>
<evidence type="ECO:0000256" key="2">
    <source>
        <dbReference type="SAM" id="MobiDB-lite"/>
    </source>
</evidence>